<comment type="caution">
    <text evidence="2">The sequence shown here is derived from an EMBL/GenBank/DDBJ whole genome shotgun (WGS) entry which is preliminary data.</text>
</comment>
<keyword evidence="3" id="KW-1185">Reference proteome</keyword>
<proteinExistence type="predicted"/>
<evidence type="ECO:0000313" key="2">
    <source>
        <dbReference type="EMBL" id="GFY96614.1"/>
    </source>
</evidence>
<accession>A0A7J0FD39</accession>
<dbReference type="AlphaFoldDB" id="A0A7J0FD39"/>
<evidence type="ECO:0000256" key="1">
    <source>
        <dbReference type="SAM" id="MobiDB-lite"/>
    </source>
</evidence>
<dbReference type="OrthoDB" id="1752139at2759"/>
<dbReference type="Proteomes" id="UP000585474">
    <property type="component" value="Unassembled WGS sequence"/>
</dbReference>
<sequence length="255" mass="28739">MHLCSRLLPRPSASSPLDNRTHLMANIGQALDLEALHHEIHGMAKQMRVINENNTRLIQFLAVAYPPPPAASPILDIERSRYSHYLGDDCSKNRSTGRVQRGRRWSPSPPRCGRSSSLLGSQSSRQTPRVEGEEVKRRGRSPRHDDQVPRHQDRSTMHKIRVLDARIDTINTGTSAPITVDALIKQTNPLFTKRVVLEVEDPSDKVVVLAIMERLRPGPLFDSLSKNVLETLLTLQSKADKYIAVEELAMAKRKR</sequence>
<name>A0A7J0FD39_9ERIC</name>
<organism evidence="2 3">
    <name type="scientific">Actinidia rufa</name>
    <dbReference type="NCBI Taxonomy" id="165716"/>
    <lineage>
        <taxon>Eukaryota</taxon>
        <taxon>Viridiplantae</taxon>
        <taxon>Streptophyta</taxon>
        <taxon>Embryophyta</taxon>
        <taxon>Tracheophyta</taxon>
        <taxon>Spermatophyta</taxon>
        <taxon>Magnoliopsida</taxon>
        <taxon>eudicotyledons</taxon>
        <taxon>Gunneridae</taxon>
        <taxon>Pentapetalae</taxon>
        <taxon>asterids</taxon>
        <taxon>Ericales</taxon>
        <taxon>Actinidiaceae</taxon>
        <taxon>Actinidia</taxon>
    </lineage>
</organism>
<dbReference type="EMBL" id="BJWL01000011">
    <property type="protein sequence ID" value="GFY96614.1"/>
    <property type="molecule type" value="Genomic_DNA"/>
</dbReference>
<feature type="compositionally biased region" description="Low complexity" evidence="1">
    <location>
        <begin position="111"/>
        <end position="126"/>
    </location>
</feature>
<evidence type="ECO:0000313" key="3">
    <source>
        <dbReference type="Proteomes" id="UP000585474"/>
    </source>
</evidence>
<protein>
    <submittedName>
        <fullName evidence="2">Uncharacterized protein</fullName>
    </submittedName>
</protein>
<feature type="compositionally biased region" description="Basic and acidic residues" evidence="1">
    <location>
        <begin position="128"/>
        <end position="156"/>
    </location>
</feature>
<reference evidence="2 3" key="1">
    <citation type="submission" date="2019-07" db="EMBL/GenBank/DDBJ databases">
        <title>De Novo Assembly of kiwifruit Actinidia rufa.</title>
        <authorList>
            <person name="Sugita-Konishi S."/>
            <person name="Sato K."/>
            <person name="Mori E."/>
            <person name="Abe Y."/>
            <person name="Kisaki G."/>
            <person name="Hamano K."/>
            <person name="Suezawa K."/>
            <person name="Otani M."/>
            <person name="Fukuda T."/>
            <person name="Manabe T."/>
            <person name="Gomi K."/>
            <person name="Tabuchi M."/>
            <person name="Akimitsu K."/>
            <person name="Kataoka I."/>
        </authorList>
    </citation>
    <scope>NUCLEOTIDE SEQUENCE [LARGE SCALE GENOMIC DNA]</scope>
    <source>
        <strain evidence="3">cv. Fuchu</strain>
    </source>
</reference>
<feature type="region of interest" description="Disordered" evidence="1">
    <location>
        <begin position="87"/>
        <end position="156"/>
    </location>
</feature>
<gene>
    <name evidence="2" type="ORF">Acr_11g0009200</name>
</gene>